<gene>
    <name evidence="3" type="ORF">ET524_08700</name>
</gene>
<name>A0A4Q2JZM8_9ACTN</name>
<dbReference type="OrthoDB" id="128089at2"/>
<keyword evidence="3" id="KW-0067">ATP-binding</keyword>
<accession>A0A4Q2JZM8</accession>
<dbReference type="Pfam" id="PF13635">
    <property type="entry name" value="DUF4143"/>
    <property type="match status" value="1"/>
</dbReference>
<evidence type="ECO:0000313" key="4">
    <source>
        <dbReference type="Proteomes" id="UP000293345"/>
    </source>
</evidence>
<feature type="domain" description="DUF4143" evidence="2">
    <location>
        <begin position="205"/>
        <end position="370"/>
    </location>
</feature>
<dbReference type="PANTHER" id="PTHR43566">
    <property type="entry name" value="CONSERVED PROTEIN"/>
    <property type="match status" value="1"/>
</dbReference>
<evidence type="ECO:0000259" key="2">
    <source>
        <dbReference type="Pfam" id="PF13635"/>
    </source>
</evidence>
<feature type="domain" description="AAA" evidence="1">
    <location>
        <begin position="29"/>
        <end position="140"/>
    </location>
</feature>
<evidence type="ECO:0000313" key="3">
    <source>
        <dbReference type="EMBL" id="RXZ54549.1"/>
    </source>
</evidence>
<reference evidence="3 4" key="1">
    <citation type="submission" date="2019-01" db="EMBL/GenBank/DDBJ databases">
        <title>Senegalimassilia sp. nov. KGMB04484 isolated human feces.</title>
        <authorList>
            <person name="Han K.-I."/>
            <person name="Kim J.-S."/>
            <person name="Lee K.C."/>
            <person name="Suh M.K."/>
            <person name="Eom M.K."/>
            <person name="Lee J.H."/>
            <person name="Park S.-H."/>
            <person name="Kang S.W."/>
            <person name="Park J.-E."/>
            <person name="Oh B.S."/>
            <person name="Yu S.Y."/>
            <person name="Choi S.-H."/>
            <person name="Lee D.H."/>
            <person name="Yoon H."/>
            <person name="Kim B.-Y."/>
            <person name="Lee J.H."/>
            <person name="Lee J.-S."/>
        </authorList>
    </citation>
    <scope>NUCLEOTIDE SEQUENCE [LARGE SCALE GENOMIC DNA]</scope>
    <source>
        <strain evidence="3 4">KGMB04484</strain>
    </source>
</reference>
<dbReference type="Pfam" id="PF13173">
    <property type="entry name" value="AAA_14"/>
    <property type="match status" value="1"/>
</dbReference>
<dbReference type="InterPro" id="IPR041682">
    <property type="entry name" value="AAA_14"/>
</dbReference>
<dbReference type="EMBL" id="SDPW01000001">
    <property type="protein sequence ID" value="RXZ54549.1"/>
    <property type="molecule type" value="Genomic_DNA"/>
</dbReference>
<keyword evidence="4" id="KW-1185">Reference proteome</keyword>
<protein>
    <submittedName>
        <fullName evidence="3">ATP-binding protein</fullName>
    </submittedName>
</protein>
<evidence type="ECO:0000259" key="1">
    <source>
        <dbReference type="Pfam" id="PF13173"/>
    </source>
</evidence>
<dbReference type="AlphaFoldDB" id="A0A4Q2JZM8"/>
<dbReference type="InterPro" id="IPR025420">
    <property type="entry name" value="DUF4143"/>
</dbReference>
<comment type="caution">
    <text evidence="3">The sequence shown here is derived from an EMBL/GenBank/DDBJ whole genome shotgun (WGS) entry which is preliminary data.</text>
</comment>
<organism evidence="3 4">
    <name type="scientific">Senegalimassilia faecalis</name>
    <dbReference type="NCBI Taxonomy" id="2509433"/>
    <lineage>
        <taxon>Bacteria</taxon>
        <taxon>Bacillati</taxon>
        <taxon>Actinomycetota</taxon>
        <taxon>Coriobacteriia</taxon>
        <taxon>Coriobacteriales</taxon>
        <taxon>Coriobacteriaceae</taxon>
        <taxon>Senegalimassilia</taxon>
    </lineage>
</organism>
<dbReference type="RefSeq" id="WP_129425033.1">
    <property type="nucleotide sequence ID" value="NZ_SDPW01000001.1"/>
</dbReference>
<proteinExistence type="predicted"/>
<sequence length="426" mass="46724">MSAKLNSNRYLPRFVDRLIERKLGYIGAVEVRGPKWCGKTQSALQHASSWTMMQDPDKRQDYLLLANTKPSVLLEGAAPHLIDEWQDAPQLWDAVRFAVDECDEPGRFLLTGSATPASAPSHSGAGRIASVDMSPMSLAESRDSTAEVSLAALFNGETDCSGYSECDVEEMAYLICRGGWPRAVTLPDKEDSLELARDYLTTIAEQDISRADGVSRNPQYARLIMQEYARVVSSQATQASINKDLKNRDIDLSRDTVNGYLAALRRLYVIQELSAWTPSLHARSRITKTPTRHFTCPSIAAAALGIGPRALLMDTSTMGLLFESLCVRDLRVYAQVLGGEVFHYHDESGREADAVVQLRDGRYALFEAKLGSAFADDGAKSLLALKEKIDTTVMGEPAFCAVLTPGGYAMRRNDGVFVVPITCLTA</sequence>
<dbReference type="PANTHER" id="PTHR43566:SF2">
    <property type="entry name" value="DUF4143 DOMAIN-CONTAINING PROTEIN"/>
    <property type="match status" value="1"/>
</dbReference>
<dbReference type="GO" id="GO:0005524">
    <property type="term" value="F:ATP binding"/>
    <property type="evidence" value="ECO:0007669"/>
    <property type="project" value="UniProtKB-KW"/>
</dbReference>
<dbReference type="Proteomes" id="UP000293345">
    <property type="component" value="Unassembled WGS sequence"/>
</dbReference>
<keyword evidence="3" id="KW-0547">Nucleotide-binding</keyword>